<dbReference type="CDD" id="cd00009">
    <property type="entry name" value="AAA"/>
    <property type="match status" value="1"/>
</dbReference>
<dbReference type="AlphaFoldDB" id="A6G0X1"/>
<dbReference type="PRINTS" id="PR01657">
    <property type="entry name" value="MCMFAMILY"/>
</dbReference>
<accession>A6G0X1</accession>
<dbReference type="STRING" id="391625.PPSIR1_41899"/>
<dbReference type="InterPro" id="IPR009057">
    <property type="entry name" value="Homeodomain-like_sf"/>
</dbReference>
<evidence type="ECO:0000256" key="3">
    <source>
        <dbReference type="ARBA" id="ARBA00023015"/>
    </source>
</evidence>
<dbReference type="InterPro" id="IPR027417">
    <property type="entry name" value="P-loop_NTPase"/>
</dbReference>
<comment type="caution">
    <text evidence="8">The sequence shown here is derived from an EMBL/GenBank/DDBJ whole genome shotgun (WGS) entry which is preliminary data.</text>
</comment>
<feature type="domain" description="Sigma-54 factor interaction" evidence="7">
    <location>
        <begin position="25"/>
        <end position="271"/>
    </location>
</feature>
<dbReference type="PROSITE" id="PS00676">
    <property type="entry name" value="SIGMA54_INTERACT_2"/>
    <property type="match status" value="1"/>
</dbReference>
<dbReference type="InterPro" id="IPR003593">
    <property type="entry name" value="AAA+_ATPase"/>
</dbReference>
<feature type="region of interest" description="Disordered" evidence="6">
    <location>
        <begin position="281"/>
        <end position="307"/>
    </location>
</feature>
<dbReference type="GO" id="GO:0005524">
    <property type="term" value="F:ATP binding"/>
    <property type="evidence" value="ECO:0007669"/>
    <property type="project" value="UniProtKB-KW"/>
</dbReference>
<name>A6G0X1_9BACT</name>
<organism evidence="8 9">
    <name type="scientific">Plesiocystis pacifica SIR-1</name>
    <dbReference type="NCBI Taxonomy" id="391625"/>
    <lineage>
        <taxon>Bacteria</taxon>
        <taxon>Pseudomonadati</taxon>
        <taxon>Myxococcota</taxon>
        <taxon>Polyangia</taxon>
        <taxon>Nannocystales</taxon>
        <taxon>Nannocystaceae</taxon>
        <taxon>Plesiocystis</taxon>
    </lineage>
</organism>
<evidence type="ECO:0000256" key="2">
    <source>
        <dbReference type="ARBA" id="ARBA00022840"/>
    </source>
</evidence>
<dbReference type="PROSITE" id="PS00688">
    <property type="entry name" value="SIGMA54_INTERACT_3"/>
    <property type="match status" value="1"/>
</dbReference>
<dbReference type="Pfam" id="PF25601">
    <property type="entry name" value="AAA_lid_14"/>
    <property type="match status" value="1"/>
</dbReference>
<dbReference type="Gene3D" id="3.40.50.300">
    <property type="entry name" value="P-loop containing nucleotide triphosphate hydrolases"/>
    <property type="match status" value="1"/>
</dbReference>
<dbReference type="Gene3D" id="1.10.8.60">
    <property type="match status" value="1"/>
</dbReference>
<dbReference type="SUPFAM" id="SSF46689">
    <property type="entry name" value="Homeodomain-like"/>
    <property type="match status" value="1"/>
</dbReference>
<protein>
    <submittedName>
        <fullName evidence="8">Sigma-54 dependent transcriptional regulator</fullName>
    </submittedName>
</protein>
<dbReference type="Gene3D" id="1.10.10.60">
    <property type="entry name" value="Homeodomain-like"/>
    <property type="match status" value="1"/>
</dbReference>
<dbReference type="eggNOG" id="COG3829">
    <property type="taxonomic scope" value="Bacteria"/>
</dbReference>
<dbReference type="SUPFAM" id="SSF52540">
    <property type="entry name" value="P-loop containing nucleoside triphosphate hydrolases"/>
    <property type="match status" value="1"/>
</dbReference>
<reference evidence="8 9" key="1">
    <citation type="submission" date="2007-06" db="EMBL/GenBank/DDBJ databases">
        <authorList>
            <person name="Shimkets L."/>
            <person name="Ferriera S."/>
            <person name="Johnson J."/>
            <person name="Kravitz S."/>
            <person name="Beeson K."/>
            <person name="Sutton G."/>
            <person name="Rogers Y.-H."/>
            <person name="Friedman R."/>
            <person name="Frazier M."/>
            <person name="Venter J.C."/>
        </authorList>
    </citation>
    <scope>NUCLEOTIDE SEQUENCE [LARGE SCALE GENOMIC DNA]</scope>
    <source>
        <strain evidence="8 9">SIR-1</strain>
    </source>
</reference>
<evidence type="ECO:0000259" key="7">
    <source>
        <dbReference type="PROSITE" id="PS50045"/>
    </source>
</evidence>
<dbReference type="PROSITE" id="PS00675">
    <property type="entry name" value="SIGMA54_INTERACT_1"/>
    <property type="match status" value="1"/>
</dbReference>
<gene>
    <name evidence="8" type="ORF">PPSIR1_41899</name>
</gene>
<dbReference type="Pfam" id="PF00158">
    <property type="entry name" value="Sigma54_activat"/>
    <property type="match status" value="1"/>
</dbReference>
<dbReference type="PRINTS" id="PR01590">
    <property type="entry name" value="HTHFIS"/>
</dbReference>
<dbReference type="Proteomes" id="UP000005801">
    <property type="component" value="Unassembled WGS sequence"/>
</dbReference>
<dbReference type="PROSITE" id="PS50045">
    <property type="entry name" value="SIGMA54_INTERACT_4"/>
    <property type="match status" value="1"/>
</dbReference>
<dbReference type="GO" id="GO:0043565">
    <property type="term" value="F:sequence-specific DNA binding"/>
    <property type="evidence" value="ECO:0007669"/>
    <property type="project" value="InterPro"/>
</dbReference>
<evidence type="ECO:0000256" key="5">
    <source>
        <dbReference type="ARBA" id="ARBA00023163"/>
    </source>
</evidence>
<proteinExistence type="predicted"/>
<dbReference type="GO" id="GO:0006355">
    <property type="term" value="P:regulation of DNA-templated transcription"/>
    <property type="evidence" value="ECO:0007669"/>
    <property type="project" value="InterPro"/>
</dbReference>
<keyword evidence="2" id="KW-0067">ATP-binding</keyword>
<evidence type="ECO:0000256" key="6">
    <source>
        <dbReference type="SAM" id="MobiDB-lite"/>
    </source>
</evidence>
<keyword evidence="3" id="KW-0805">Transcription regulation</keyword>
<dbReference type="EMBL" id="ABCS01000010">
    <property type="protein sequence ID" value="EDM80509.1"/>
    <property type="molecule type" value="Genomic_DNA"/>
</dbReference>
<dbReference type="SMART" id="SM00382">
    <property type="entry name" value="AAA"/>
    <property type="match status" value="1"/>
</dbReference>
<evidence type="ECO:0000313" key="9">
    <source>
        <dbReference type="Proteomes" id="UP000005801"/>
    </source>
</evidence>
<dbReference type="InterPro" id="IPR058031">
    <property type="entry name" value="AAA_lid_NorR"/>
</dbReference>
<dbReference type="InterPro" id="IPR025943">
    <property type="entry name" value="Sigma_54_int_dom_ATP-bd_2"/>
</dbReference>
<keyword evidence="1" id="KW-0547">Nucleotide-binding</keyword>
<evidence type="ECO:0000256" key="1">
    <source>
        <dbReference type="ARBA" id="ARBA00022741"/>
    </source>
</evidence>
<keyword evidence="9" id="KW-1185">Reference proteome</keyword>
<dbReference type="Pfam" id="PF02954">
    <property type="entry name" value="HTH_8"/>
    <property type="match status" value="1"/>
</dbReference>
<sequence>MPASTHSPDPIPVPAALEVEDFHGIVTVSPQMRAFFELMRRAARSDASILIRGETGTGKELVAAAIHRLSRRRNQAFQAINCATLTPELAASELFGHVRGAFTGAIRDRRGVLALADGGTVFLDEVAELSLDIQARMLRVLQERTFVPVGGTDPVSVDLRLLAATNKSLREELEAGRFREDLMYRIRIVPLFLPPLVERDGDIEALTWHFIGVFNEQARAGDEPGESGEPDDLPPRRRVEAIAPDAHARMLAYPWPGNVRELRNVLEYAFAIGEGPVLTLDELPPELRGEPPPRSSRASHGMSPEDEEKARILEALSIAGGLKSQAAELLGISRTTLWRKMRELGL</sequence>
<dbReference type="InterPro" id="IPR002197">
    <property type="entry name" value="HTH_Fis"/>
</dbReference>
<dbReference type="RefSeq" id="WP_006970370.1">
    <property type="nucleotide sequence ID" value="NZ_ABCS01000010.1"/>
</dbReference>
<keyword evidence="5" id="KW-0804">Transcription</keyword>
<evidence type="ECO:0000256" key="4">
    <source>
        <dbReference type="ARBA" id="ARBA00023125"/>
    </source>
</evidence>
<evidence type="ECO:0000313" key="8">
    <source>
        <dbReference type="EMBL" id="EDM80509.1"/>
    </source>
</evidence>
<dbReference type="InterPro" id="IPR002078">
    <property type="entry name" value="Sigma_54_int"/>
</dbReference>
<dbReference type="InterPro" id="IPR025944">
    <property type="entry name" value="Sigma_54_int_dom_CS"/>
</dbReference>
<keyword evidence="4" id="KW-0238">DNA-binding</keyword>
<dbReference type="PANTHER" id="PTHR32071">
    <property type="entry name" value="TRANSCRIPTIONAL REGULATORY PROTEIN"/>
    <property type="match status" value="1"/>
</dbReference>
<dbReference type="FunFam" id="3.40.50.300:FF:000006">
    <property type="entry name" value="DNA-binding transcriptional regulator NtrC"/>
    <property type="match status" value="1"/>
</dbReference>
<dbReference type="InterPro" id="IPR001208">
    <property type="entry name" value="MCM_dom"/>
</dbReference>
<dbReference type="InterPro" id="IPR025662">
    <property type="entry name" value="Sigma_54_int_dom_ATP-bd_1"/>
</dbReference>